<feature type="transmembrane region" description="Helical" evidence="2">
    <location>
        <begin position="1541"/>
        <end position="1560"/>
    </location>
</feature>
<feature type="transmembrane region" description="Helical" evidence="2">
    <location>
        <begin position="955"/>
        <end position="975"/>
    </location>
</feature>
<proteinExistence type="predicted"/>
<feature type="transmembrane region" description="Helical" evidence="2">
    <location>
        <begin position="1126"/>
        <end position="1145"/>
    </location>
</feature>
<comment type="caution">
    <text evidence="3">The sequence shown here is derived from an EMBL/GenBank/DDBJ whole genome shotgun (WGS) entry which is preliminary data.</text>
</comment>
<feature type="transmembrane region" description="Helical" evidence="2">
    <location>
        <begin position="645"/>
        <end position="662"/>
    </location>
</feature>
<feature type="transmembrane region" description="Helical" evidence="2">
    <location>
        <begin position="882"/>
        <end position="899"/>
    </location>
</feature>
<dbReference type="NCBIfam" id="NF047321">
    <property type="entry name" value="SCO7613_CTERM"/>
    <property type="match status" value="1"/>
</dbReference>
<feature type="transmembrane region" description="Helical" evidence="2">
    <location>
        <begin position="1642"/>
        <end position="1659"/>
    </location>
</feature>
<feature type="compositionally biased region" description="Basic residues" evidence="1">
    <location>
        <begin position="80"/>
        <end position="95"/>
    </location>
</feature>
<feature type="transmembrane region" description="Helical" evidence="2">
    <location>
        <begin position="433"/>
        <end position="456"/>
    </location>
</feature>
<feature type="region of interest" description="Disordered" evidence="1">
    <location>
        <begin position="349"/>
        <end position="425"/>
    </location>
</feature>
<feature type="transmembrane region" description="Helical" evidence="2">
    <location>
        <begin position="307"/>
        <end position="325"/>
    </location>
</feature>
<organism evidence="3 4">
    <name type="scientific">Plantactinospora solaniradicis</name>
    <dbReference type="NCBI Taxonomy" id="1723736"/>
    <lineage>
        <taxon>Bacteria</taxon>
        <taxon>Bacillati</taxon>
        <taxon>Actinomycetota</taxon>
        <taxon>Actinomycetes</taxon>
        <taxon>Micromonosporales</taxon>
        <taxon>Micromonosporaceae</taxon>
        <taxon>Plantactinospora</taxon>
    </lineage>
</organism>
<feature type="transmembrane region" description="Helical" evidence="2">
    <location>
        <begin position="1593"/>
        <end position="1612"/>
    </location>
</feature>
<keyword evidence="2" id="KW-0812">Transmembrane</keyword>
<feature type="transmembrane region" description="Helical" evidence="2">
    <location>
        <begin position="1347"/>
        <end position="1366"/>
    </location>
</feature>
<feature type="transmembrane region" description="Helical" evidence="2">
    <location>
        <begin position="218"/>
        <end position="242"/>
    </location>
</feature>
<feature type="transmembrane region" description="Helical" evidence="2">
    <location>
        <begin position="166"/>
        <end position="188"/>
    </location>
</feature>
<feature type="transmembrane region" description="Helical" evidence="2">
    <location>
        <begin position="1457"/>
        <end position="1476"/>
    </location>
</feature>
<feature type="transmembrane region" description="Helical" evidence="2">
    <location>
        <begin position="796"/>
        <end position="817"/>
    </location>
</feature>
<feature type="transmembrane region" description="Helical" evidence="2">
    <location>
        <begin position="1378"/>
        <end position="1398"/>
    </location>
</feature>
<feature type="transmembrane region" description="Helical" evidence="2">
    <location>
        <begin position="1404"/>
        <end position="1423"/>
    </location>
</feature>
<protein>
    <submittedName>
        <fullName evidence="3">SCO7613 C-terminal domain-containing membrane protein</fullName>
    </submittedName>
</protein>
<feature type="transmembrane region" description="Helical" evidence="2">
    <location>
        <begin position="194"/>
        <end position="211"/>
    </location>
</feature>
<feature type="transmembrane region" description="Helical" evidence="2">
    <location>
        <begin position="1320"/>
        <end position="1341"/>
    </location>
</feature>
<feature type="transmembrane region" description="Helical" evidence="2">
    <location>
        <begin position="1665"/>
        <end position="1681"/>
    </location>
</feature>
<reference evidence="4" key="1">
    <citation type="journal article" date="2019" name="Int. J. Syst. Evol. Microbiol.">
        <title>The Global Catalogue of Microorganisms (GCM) 10K type strain sequencing project: providing services to taxonomists for standard genome sequencing and annotation.</title>
        <authorList>
            <consortium name="The Broad Institute Genomics Platform"/>
            <consortium name="The Broad Institute Genome Sequencing Center for Infectious Disease"/>
            <person name="Wu L."/>
            <person name="Ma J."/>
        </authorList>
    </citation>
    <scope>NUCLEOTIDE SEQUENCE [LARGE SCALE GENOMIC DNA]</scope>
    <source>
        <strain evidence="4">ZS-35-S2</strain>
    </source>
</reference>
<evidence type="ECO:0000256" key="1">
    <source>
        <dbReference type="SAM" id="MobiDB-lite"/>
    </source>
</evidence>
<gene>
    <name evidence="3" type="ORF">ACFP2T_24840</name>
</gene>
<evidence type="ECO:0000313" key="3">
    <source>
        <dbReference type="EMBL" id="MFC6019422.1"/>
    </source>
</evidence>
<feature type="transmembrane region" description="Helical" evidence="2">
    <location>
        <begin position="694"/>
        <end position="713"/>
    </location>
</feature>
<keyword evidence="2" id="KW-1133">Transmembrane helix</keyword>
<feature type="transmembrane region" description="Helical" evidence="2">
    <location>
        <begin position="982"/>
        <end position="1000"/>
    </location>
</feature>
<feature type="compositionally biased region" description="Low complexity" evidence="1">
    <location>
        <begin position="363"/>
        <end position="378"/>
    </location>
</feature>
<feature type="transmembrane region" description="Helical" evidence="2">
    <location>
        <begin position="823"/>
        <end position="844"/>
    </location>
</feature>
<feature type="transmembrane region" description="Helical" evidence="2">
    <location>
        <begin position="669"/>
        <end position="688"/>
    </location>
</feature>
<feature type="transmembrane region" description="Helical" evidence="2">
    <location>
        <begin position="1030"/>
        <end position="1049"/>
    </location>
</feature>
<feature type="transmembrane region" description="Helical" evidence="2">
    <location>
        <begin position="462"/>
        <end position="483"/>
    </location>
</feature>
<feature type="transmembrane region" description="Helical" evidence="2">
    <location>
        <begin position="1180"/>
        <end position="1199"/>
    </location>
</feature>
<keyword evidence="2" id="KW-0472">Membrane</keyword>
<feature type="compositionally biased region" description="Pro residues" evidence="1">
    <location>
        <begin position="105"/>
        <end position="121"/>
    </location>
</feature>
<sequence>MSTYQCSSCGREIEPAPRCPHCGAEQSERLDDLARIERSIAEMKIREAAIAKEQKTIASQMQAALFQRDILSHAADQRRKQSTKPRRVLRRKANRRSPAAAGPMTPTPPTVTPSSPPPRVPRQPKGGGADRMTPPAPPPPPSPGAEPTWDEGSTARPEASTREVQNILLGLGALLLGIAAVVFAAVALSSLDDFSRVAILVLATALMLAVPPRVARRGLVATAETVAAVGLLLVPLVGYALWTVNRFGDSGLPGSVFAGLVFLLSAVVAAAYAAATGLNAPRYAAVLAVQPILPLLAYTWLRGPTGWAVVLTAVAVGNLYLSRLFTDDGRLTGWPARFRFGPAAREFGPAGSAEFRTTGPAVRTPGGPDRPGRTTGPDGPEPPEQDGPGPDRPETFPEEADAVLQVDPEQGGSGNRVRTASARPTPTPWVRELTWTLHALAFAAAVVCAVAALVNADTVPGAARAGTALLLAAVVGLVGALALRQPPLPDIGAAILTLAVIGAAGRVAAVALPGRALVVIAAVIALTGLGVRAVPEAARRGPQLASAAALVVIGVVVAGGALRAAMAPIRAALPVWEADLADYPGTLAAGVGATSWQLVATAFLLTIAAVLSSPPEIRREFAVVGAALTALAMPASLGLPWAAAPWPAVLTAIGIGLVGLSADTRRGALAHAVAAAGVGLAGAATSVARPGLTAAALFALAVAGALIAAAPLVRAAPLGQSAGLVADWAAGGAAFAFPGAVAAFVAATVPVDPTPTVSSVREATEPVLAASFLAVCAVLCYAAVTQVAQRRISPPLALGTGLGALAVTAAAFGAPGATLADAWVGGLLLVSAVLLVLAPSIDAGRRADRLLDGSDIAAAAVTAALVGTLARIAGILGDGVELAAAAFLILVVAAGIRAMPADWRRGPILGIALTGGVVALIAGWTALSGGLRVLATPGRLWEANLADWPVGGAGNGWQAPVALVLLAGAAAIALPRPWAYDVAGVCVGLATIGAPAALGLPWWSPIVVGGAVATVYGVTAVVAADPRAGLARATVAAAVAVHAVGASLVRPWTTAVALGVVALIGVVVAALARAVGTLSGPAEEAESWTLPPQTAQIGGLAAGGALFALAGSLAALAASLGWPAEVVVLANLGAASLGVAVVALVRRQVPQYLPYATIGIVGGATATAIAALLAGLPWGVYAAAAVLLGVLAELVRAVTPAPTPLREPIRRWSVMLGGAMRRLPEPARTGRWSVSPAVGAMVAATVPTALAVAALAPALATALVEPYQILSHIWDGPPASLLGAPAGVVDGGANVLAALLLTIAAGLAATGFSGGRPARAIPVVLPGAAITLLITPISLGMGWPHSTMAALAVFTLAMLGLALTPPPPDAEVARSLRLTRILVFGIGMAAGGAGLAGALATRQLTLFTLGAAVGVGAVAALGGRTQNARILGWLFASVMAQTFVFTTGLVFGLDPAWSAFGVLAVGAILLLVAAMLPRLRRPEAMREANTVEWSGYGAALIAAALAYDSPRHIAALLAAWGAVLGMAAVRPYRNPTERRTLFWSAVACEIIAWWLLMALADVALPEAYTLPFAALALLVGLLELRHRSDLSSWVAYGPALVAAFLPTMVIVMTGNDSALRQVLLLLGGVATLIFGSNRRQQAPVIIGAVVTALAALRALFSFGPWLVLIPVGLLLLAFGANNENRRRTQERFRAVRGMR</sequence>
<feature type="transmembrane region" description="Helical" evidence="2">
    <location>
        <begin position="767"/>
        <end position="784"/>
    </location>
</feature>
<feature type="compositionally biased region" description="Pro residues" evidence="1">
    <location>
        <begin position="134"/>
        <end position="144"/>
    </location>
</feature>
<name>A0ABW1KEC2_9ACTN</name>
<evidence type="ECO:0000313" key="4">
    <source>
        <dbReference type="Proteomes" id="UP001596203"/>
    </source>
</evidence>
<feature type="transmembrane region" description="Helical" evidence="2">
    <location>
        <begin position="586"/>
        <end position="609"/>
    </location>
</feature>
<feature type="transmembrane region" description="Helical" evidence="2">
    <location>
        <begin position="1430"/>
        <end position="1451"/>
    </location>
</feature>
<feature type="transmembrane region" description="Helical" evidence="2">
    <location>
        <begin position="1097"/>
        <end position="1120"/>
    </location>
</feature>
<dbReference type="Proteomes" id="UP001596203">
    <property type="component" value="Unassembled WGS sequence"/>
</dbReference>
<feature type="region of interest" description="Disordered" evidence="1">
    <location>
        <begin position="74"/>
        <end position="159"/>
    </location>
</feature>
<feature type="transmembrane region" description="Helical" evidence="2">
    <location>
        <begin position="547"/>
        <end position="566"/>
    </location>
</feature>
<feature type="transmembrane region" description="Helical" evidence="2">
    <location>
        <begin position="1055"/>
        <end position="1076"/>
    </location>
</feature>
<feature type="region of interest" description="Disordered" evidence="1">
    <location>
        <begin position="1"/>
        <end position="21"/>
    </location>
</feature>
<feature type="transmembrane region" description="Helical" evidence="2">
    <location>
        <begin position="725"/>
        <end position="747"/>
    </location>
</feature>
<feature type="transmembrane region" description="Helical" evidence="2">
    <location>
        <begin position="1238"/>
        <end position="1264"/>
    </location>
</feature>
<feature type="transmembrane region" description="Helical" evidence="2">
    <location>
        <begin position="1284"/>
        <end position="1308"/>
    </location>
</feature>
<dbReference type="EMBL" id="JBHSPR010000020">
    <property type="protein sequence ID" value="MFC6019422.1"/>
    <property type="molecule type" value="Genomic_DNA"/>
</dbReference>
<dbReference type="RefSeq" id="WP_377425359.1">
    <property type="nucleotide sequence ID" value="NZ_JBHSPR010000020.1"/>
</dbReference>
<feature type="transmembrane region" description="Helical" evidence="2">
    <location>
        <begin position="1488"/>
        <end position="1507"/>
    </location>
</feature>
<feature type="transmembrane region" description="Helical" evidence="2">
    <location>
        <begin position="1566"/>
        <end position="1584"/>
    </location>
</feature>
<feature type="transmembrane region" description="Helical" evidence="2">
    <location>
        <begin position="516"/>
        <end position="535"/>
    </location>
</feature>
<feature type="transmembrane region" description="Helical" evidence="2">
    <location>
        <begin position="1006"/>
        <end position="1023"/>
    </location>
</feature>
<feature type="transmembrane region" description="Helical" evidence="2">
    <location>
        <begin position="254"/>
        <end position="275"/>
    </location>
</feature>
<feature type="transmembrane region" description="Helical" evidence="2">
    <location>
        <begin position="1152"/>
        <end position="1174"/>
    </location>
</feature>
<feature type="transmembrane region" description="Helical" evidence="2">
    <location>
        <begin position="1513"/>
        <end position="1529"/>
    </location>
</feature>
<evidence type="ECO:0000256" key="2">
    <source>
        <dbReference type="SAM" id="Phobius"/>
    </source>
</evidence>
<accession>A0ABW1KEC2</accession>
<dbReference type="InterPro" id="IPR058062">
    <property type="entry name" value="SCO7613_C"/>
</dbReference>
<feature type="transmembrane region" description="Helical" evidence="2">
    <location>
        <begin position="911"/>
        <end position="935"/>
    </location>
</feature>
<feature type="transmembrane region" description="Helical" evidence="2">
    <location>
        <begin position="490"/>
        <end position="510"/>
    </location>
</feature>
<keyword evidence="4" id="KW-1185">Reference proteome</keyword>
<feature type="transmembrane region" description="Helical" evidence="2">
    <location>
        <begin position="856"/>
        <end position="876"/>
    </location>
</feature>
<feature type="transmembrane region" description="Helical" evidence="2">
    <location>
        <begin position="1618"/>
        <end position="1635"/>
    </location>
</feature>